<proteinExistence type="predicted"/>
<dbReference type="RefSeq" id="WP_268610562.1">
    <property type="nucleotide sequence ID" value="NZ_CP113797.1"/>
</dbReference>
<name>A0A9E8ZC99_9CYAN</name>
<organism evidence="1 2">
    <name type="scientific">Thermocoleostomius sinensis A174</name>
    <dbReference type="NCBI Taxonomy" id="2016057"/>
    <lineage>
        <taxon>Bacteria</taxon>
        <taxon>Bacillati</taxon>
        <taxon>Cyanobacteriota</taxon>
        <taxon>Cyanophyceae</taxon>
        <taxon>Oculatellales</taxon>
        <taxon>Oculatellaceae</taxon>
        <taxon>Thermocoleostomius</taxon>
    </lineage>
</organism>
<evidence type="ECO:0000313" key="2">
    <source>
        <dbReference type="Proteomes" id="UP001163152"/>
    </source>
</evidence>
<keyword evidence="2" id="KW-1185">Reference proteome</keyword>
<dbReference type="KEGG" id="tsin:OXH18_01025"/>
<reference evidence="1" key="1">
    <citation type="submission" date="2022-12" db="EMBL/GenBank/DDBJ databases">
        <title>Polyphasic identification of a Novel Hot-Spring Cyanobacterium Ocullathermofonsia sinensis gen nov. sp. nov. and Genomic Insights on its Adaptations to the Thermal Habitat.</title>
        <authorList>
            <person name="Daroch M."/>
            <person name="Tang J."/>
            <person name="Jiang Y."/>
        </authorList>
    </citation>
    <scope>NUCLEOTIDE SEQUENCE</scope>
    <source>
        <strain evidence="1">PKUAC-SCTA174</strain>
    </source>
</reference>
<dbReference type="EMBL" id="CP113797">
    <property type="protein sequence ID" value="WAL60609.1"/>
    <property type="molecule type" value="Genomic_DNA"/>
</dbReference>
<dbReference type="AlphaFoldDB" id="A0A9E8ZC99"/>
<sequence length="110" mass="12659">MSGEGDDVRSAQLEANLETITSLVQTVARQHQRQTRELLALLRLLEALHKEIRDGLFQESLPDNRQALYALLRDIETGGGWPYINRMRLQAFLSQLPAESEDDRYHQLND</sequence>
<dbReference type="Proteomes" id="UP001163152">
    <property type="component" value="Chromosome"/>
</dbReference>
<gene>
    <name evidence="1" type="ORF">OXH18_01025</name>
</gene>
<accession>A0A9E8ZC99</accession>
<evidence type="ECO:0000313" key="1">
    <source>
        <dbReference type="EMBL" id="WAL60609.1"/>
    </source>
</evidence>
<protein>
    <submittedName>
        <fullName evidence="1">Uncharacterized protein</fullName>
    </submittedName>
</protein>